<keyword evidence="2 4" id="KW-0560">Oxidoreductase</keyword>
<dbReference type="RefSeq" id="WP_176623707.1">
    <property type="nucleotide sequence ID" value="NZ_JABXXQ010000128.1"/>
</dbReference>
<dbReference type="SUPFAM" id="SSF53720">
    <property type="entry name" value="ALDH-like"/>
    <property type="match status" value="1"/>
</dbReference>
<dbReference type="AlphaFoldDB" id="A0A839USA3"/>
<protein>
    <submittedName>
        <fullName evidence="4">Aldehyde dehydrogenase (NAD(P)+)</fullName>
        <ecNumber evidence="4">1.2.1.5</ecNumber>
    </submittedName>
    <submittedName>
        <fullName evidence="5">Aldehyde dehydrogenase family protein</fullName>
    </submittedName>
</protein>
<sequence length="578" mass="62412">MNQINRIDCFDADALDADVAVVSAAATSWAHTTTAERIAILDEIRDRTAAVADGWVGIAARRKLLPAGSPLAGEEWLSGPYALISACNGLIETLSNLDGKRFLRRLRKRRTATGQLAVRVLPHTLWDRLLLSGVSAEIWMQPGVTSDNLASHTASAYDAPAAGRTGRVGLVLGAGNIAAIAPLDVLHMMFVEHRAVILKMNPVNDYLTEYLSNALRPLIVRDALRIVRGGADVGAYLCAHPSISAIHITGAAASHDAIVWGAGAEGVANRAAGTPKLDKTITSELGAVCPTIVVPGSWSRADLAFQAEHIATQKLHNSGFNCVACQMLVISAPWTQKEALLDRLRRVMASLQGRPAYYPGAAARLSAFSDEAERIERVDFGTDGVCLLAPAQATTHGRMTQTEVFGPALSVHEIGEDDPAAFLAAAIDYANTRLHGTLGANILIHPATLRQIGQRRFEELLGGLRYGAIAINAWSGLAFLNTACSWGAFPGHTLHDVGSGIGVVHNTWLFDRPERSVVRAPWRPFPRNLLSGELSLLPKPPWFVSHRTQHHMGRLLTRFQHRPSLLKLPRIFLHALRG</sequence>
<dbReference type="EMBL" id="JACHXV010000002">
    <property type="protein sequence ID" value="MBB3172647.1"/>
    <property type="molecule type" value="Genomic_DNA"/>
</dbReference>
<evidence type="ECO:0000259" key="3">
    <source>
        <dbReference type="Pfam" id="PF00171"/>
    </source>
</evidence>
<organism evidence="4 6">
    <name type="scientific">Endobacter medicaginis</name>
    <dbReference type="NCBI Taxonomy" id="1181271"/>
    <lineage>
        <taxon>Bacteria</taxon>
        <taxon>Pseudomonadati</taxon>
        <taxon>Pseudomonadota</taxon>
        <taxon>Alphaproteobacteria</taxon>
        <taxon>Acetobacterales</taxon>
        <taxon>Acetobacteraceae</taxon>
        <taxon>Endobacter</taxon>
    </lineage>
</organism>
<comment type="similarity">
    <text evidence="1">Belongs to the aldehyde dehydrogenase family.</text>
</comment>
<dbReference type="Proteomes" id="UP000565205">
    <property type="component" value="Unassembled WGS sequence"/>
</dbReference>
<keyword evidence="6" id="KW-1185">Reference proteome</keyword>
<dbReference type="Gene3D" id="3.40.309.10">
    <property type="entry name" value="Aldehyde Dehydrogenase, Chain A, domain 2"/>
    <property type="match status" value="1"/>
</dbReference>
<dbReference type="Pfam" id="PF00171">
    <property type="entry name" value="Aldedh"/>
    <property type="match status" value="1"/>
</dbReference>
<evidence type="ECO:0000313" key="4">
    <source>
        <dbReference type="EMBL" id="MBB3172647.1"/>
    </source>
</evidence>
<accession>A0A839USA3</accession>
<reference evidence="4 6" key="2">
    <citation type="submission" date="2020-08" db="EMBL/GenBank/DDBJ databases">
        <title>Genomic Encyclopedia of Type Strains, Phase III (KMG-III): the genomes of soil and plant-associated and newly described type strains.</title>
        <authorList>
            <person name="Whitman W."/>
        </authorList>
    </citation>
    <scope>NUCLEOTIDE SEQUENCE [LARGE SCALE GENOMIC DNA]</scope>
    <source>
        <strain evidence="4 6">CECT 8088</strain>
    </source>
</reference>
<reference evidence="5 7" key="1">
    <citation type="submission" date="2020-06" db="EMBL/GenBank/DDBJ databases">
        <title>Description of novel acetic acid bacteria.</title>
        <authorList>
            <person name="Sombolestani A."/>
        </authorList>
    </citation>
    <scope>NUCLEOTIDE SEQUENCE [LARGE SCALE GENOMIC DNA]</scope>
    <source>
        <strain evidence="5 7">LMG 26838</strain>
    </source>
</reference>
<dbReference type="InterPro" id="IPR016163">
    <property type="entry name" value="Ald_DH_C"/>
</dbReference>
<name>A0A839USA3_9PROT</name>
<dbReference type="InterPro" id="IPR016162">
    <property type="entry name" value="Ald_DH_N"/>
</dbReference>
<feature type="domain" description="Aldehyde dehydrogenase" evidence="3">
    <location>
        <begin position="221"/>
        <end position="352"/>
    </location>
</feature>
<evidence type="ECO:0000256" key="1">
    <source>
        <dbReference type="ARBA" id="ARBA00009986"/>
    </source>
</evidence>
<evidence type="ECO:0000313" key="6">
    <source>
        <dbReference type="Proteomes" id="UP000557688"/>
    </source>
</evidence>
<evidence type="ECO:0000313" key="5">
    <source>
        <dbReference type="EMBL" id="NVN30290.1"/>
    </source>
</evidence>
<dbReference type="EMBL" id="JABXXQ010000128">
    <property type="protein sequence ID" value="NVN30290.1"/>
    <property type="molecule type" value="Genomic_DNA"/>
</dbReference>
<dbReference type="Gene3D" id="3.40.605.10">
    <property type="entry name" value="Aldehyde Dehydrogenase, Chain A, domain 1"/>
    <property type="match status" value="1"/>
</dbReference>
<dbReference type="Proteomes" id="UP000557688">
    <property type="component" value="Unassembled WGS sequence"/>
</dbReference>
<dbReference type="InterPro" id="IPR015590">
    <property type="entry name" value="Aldehyde_DH_dom"/>
</dbReference>
<dbReference type="GO" id="GO:0004030">
    <property type="term" value="F:aldehyde dehydrogenase [NAD(P)+] activity"/>
    <property type="evidence" value="ECO:0007669"/>
    <property type="project" value="UniProtKB-EC"/>
</dbReference>
<dbReference type="InterPro" id="IPR016161">
    <property type="entry name" value="Ald_DH/histidinol_DH"/>
</dbReference>
<gene>
    <name evidence="4" type="ORF">FHR90_000461</name>
    <name evidence="5" type="ORF">HUK83_08080</name>
</gene>
<evidence type="ECO:0000256" key="2">
    <source>
        <dbReference type="ARBA" id="ARBA00023002"/>
    </source>
</evidence>
<dbReference type="InterPro" id="IPR050740">
    <property type="entry name" value="Aldehyde_DH_Superfamily"/>
</dbReference>
<proteinExistence type="inferred from homology"/>
<dbReference type="PANTHER" id="PTHR43353:SF5">
    <property type="entry name" value="SUCCINATE-SEMIALDEHYDE DEHYDROGENASE, MITOCHONDRIAL"/>
    <property type="match status" value="1"/>
</dbReference>
<evidence type="ECO:0000313" key="7">
    <source>
        <dbReference type="Proteomes" id="UP000565205"/>
    </source>
</evidence>
<comment type="caution">
    <text evidence="4">The sequence shown here is derived from an EMBL/GenBank/DDBJ whole genome shotgun (WGS) entry which is preliminary data.</text>
</comment>
<dbReference type="PANTHER" id="PTHR43353">
    <property type="entry name" value="SUCCINATE-SEMIALDEHYDE DEHYDROGENASE, MITOCHONDRIAL"/>
    <property type="match status" value="1"/>
</dbReference>
<dbReference type="EC" id="1.2.1.5" evidence="4"/>